<gene>
    <name evidence="2" type="ORF">P167DRAFT_540720</name>
</gene>
<keyword evidence="3" id="KW-1185">Reference proteome</keyword>
<dbReference type="AlphaFoldDB" id="A0A3N4K7Q3"/>
<accession>A0A3N4K7Q3</accession>
<dbReference type="InParanoid" id="A0A3N4K7Q3"/>
<proteinExistence type="predicted"/>
<dbReference type="Proteomes" id="UP000277580">
    <property type="component" value="Unassembled WGS sequence"/>
</dbReference>
<sequence length="319" mass="35999">MSLRSHPLGKFLSLGSLQLGCLVQSAKNPQQDLHNPFESRPTDDEFNVVSHKNLRASQNSSNTSKFRSYLSDALSSFRETRSTAATSLMTPEATTYELKNSGKWFKDACKNPETQEWIEETINENRNIYLVVGFLIVKDAQLSRTLVSRTKGGMGAEVLANPLPTGGMVSITTLISLTSGVQFSNEAAYGQMSVFDMPGDHIIAVRYRKVQHKWFQSRKVNNLFLEEGTRWKSDFKWRGDEDEDEDEDEDILDATLTGVEDMDILEEVNKIDEDMSGINEPASRSPCPVTEQDPATTSHRVKRKWSQDAEEETPKRPRI</sequence>
<evidence type="ECO:0000313" key="3">
    <source>
        <dbReference type="Proteomes" id="UP000277580"/>
    </source>
</evidence>
<protein>
    <submittedName>
        <fullName evidence="2">Uncharacterized protein</fullName>
    </submittedName>
</protein>
<evidence type="ECO:0000256" key="1">
    <source>
        <dbReference type="SAM" id="MobiDB-lite"/>
    </source>
</evidence>
<dbReference type="OrthoDB" id="5410365at2759"/>
<name>A0A3N4K7Q3_9PEZI</name>
<feature type="region of interest" description="Disordered" evidence="1">
    <location>
        <begin position="269"/>
        <end position="319"/>
    </location>
</feature>
<dbReference type="EMBL" id="ML119284">
    <property type="protein sequence ID" value="RPB06554.1"/>
    <property type="molecule type" value="Genomic_DNA"/>
</dbReference>
<organism evidence="2 3">
    <name type="scientific">Morchella conica CCBAS932</name>
    <dbReference type="NCBI Taxonomy" id="1392247"/>
    <lineage>
        <taxon>Eukaryota</taxon>
        <taxon>Fungi</taxon>
        <taxon>Dikarya</taxon>
        <taxon>Ascomycota</taxon>
        <taxon>Pezizomycotina</taxon>
        <taxon>Pezizomycetes</taxon>
        <taxon>Pezizales</taxon>
        <taxon>Morchellaceae</taxon>
        <taxon>Morchella</taxon>
    </lineage>
</organism>
<reference evidence="2 3" key="1">
    <citation type="journal article" date="2018" name="Nat. Ecol. Evol.">
        <title>Pezizomycetes genomes reveal the molecular basis of ectomycorrhizal truffle lifestyle.</title>
        <authorList>
            <person name="Murat C."/>
            <person name="Payen T."/>
            <person name="Noel B."/>
            <person name="Kuo A."/>
            <person name="Morin E."/>
            <person name="Chen J."/>
            <person name="Kohler A."/>
            <person name="Krizsan K."/>
            <person name="Balestrini R."/>
            <person name="Da Silva C."/>
            <person name="Montanini B."/>
            <person name="Hainaut M."/>
            <person name="Levati E."/>
            <person name="Barry K.W."/>
            <person name="Belfiori B."/>
            <person name="Cichocki N."/>
            <person name="Clum A."/>
            <person name="Dockter R.B."/>
            <person name="Fauchery L."/>
            <person name="Guy J."/>
            <person name="Iotti M."/>
            <person name="Le Tacon F."/>
            <person name="Lindquist E.A."/>
            <person name="Lipzen A."/>
            <person name="Malagnac F."/>
            <person name="Mello A."/>
            <person name="Molinier V."/>
            <person name="Miyauchi S."/>
            <person name="Poulain J."/>
            <person name="Riccioni C."/>
            <person name="Rubini A."/>
            <person name="Sitrit Y."/>
            <person name="Splivallo R."/>
            <person name="Traeger S."/>
            <person name="Wang M."/>
            <person name="Zifcakova L."/>
            <person name="Wipf D."/>
            <person name="Zambonelli A."/>
            <person name="Paolocci F."/>
            <person name="Nowrousian M."/>
            <person name="Ottonello S."/>
            <person name="Baldrian P."/>
            <person name="Spatafora J.W."/>
            <person name="Henrissat B."/>
            <person name="Nagy L.G."/>
            <person name="Aury J.M."/>
            <person name="Wincker P."/>
            <person name="Grigoriev I.V."/>
            <person name="Bonfante P."/>
            <person name="Martin F.M."/>
        </authorList>
    </citation>
    <scope>NUCLEOTIDE SEQUENCE [LARGE SCALE GENOMIC DNA]</scope>
    <source>
        <strain evidence="2 3">CCBAS932</strain>
    </source>
</reference>
<evidence type="ECO:0000313" key="2">
    <source>
        <dbReference type="EMBL" id="RPB06554.1"/>
    </source>
</evidence>